<dbReference type="RefSeq" id="WP_387416115.1">
    <property type="nucleotide sequence ID" value="NZ_JBIASD010000025.1"/>
</dbReference>
<name>A0ABW6T1G1_9ACTN</name>
<keyword evidence="3" id="KW-1185">Reference proteome</keyword>
<protein>
    <submittedName>
        <fullName evidence="2">PIN-like domain-containing protein</fullName>
    </submittedName>
</protein>
<sequence length="479" mass="53744">MVQDGQTGAELKLLRQYWAWIRPGSLTDEERKEFFAGGTIVLDTNVLLDLYQYTPNTRQQLLVALGRVSDRLWMPYQVGLEFVRGRAGVIKGRVEALHKAPGKVSTAFSDAWKQINDAVADVKQLLEDYAGDQDTSEIDTLISEHQFNELMNPWRAELVARAKKIKDESDFGAATFIQGRDTLLPQIAALFGDRIGDPPDQGLLRERIELAIAFRFPNKIPPGFADTRKDTDLRSAGDFLLWEELVEHAQTLSPGAKVILVSRDTKKDWYQPKGFGQEERPWPQLIDEFERRTGTHLLIAETATFYSDVKKYLGAEIASSTIDELNRPVPSPAEEQLFLTRKDLARQDPPEELALAAYRAAGLSSKAIRQALVRPSDRLFQWWLVGATRDLGLRESGDEPLFDLQAILRPEAYPGPGWVLATEIVQPGELPYLSMSLAPWFVSILKISPMVDRTRLLRLAQHHGSATGFGAPDQPNLSS</sequence>
<gene>
    <name evidence="2" type="ORF">ACFYXI_30040</name>
</gene>
<organism evidence="2 3">
    <name type="scientific">Microtetraspora malaysiensis</name>
    <dbReference type="NCBI Taxonomy" id="161358"/>
    <lineage>
        <taxon>Bacteria</taxon>
        <taxon>Bacillati</taxon>
        <taxon>Actinomycetota</taxon>
        <taxon>Actinomycetes</taxon>
        <taxon>Streptosporangiales</taxon>
        <taxon>Streptosporangiaceae</taxon>
        <taxon>Microtetraspora</taxon>
    </lineage>
</organism>
<dbReference type="Proteomes" id="UP001602013">
    <property type="component" value="Unassembled WGS sequence"/>
</dbReference>
<reference evidence="2 3" key="1">
    <citation type="submission" date="2024-10" db="EMBL/GenBank/DDBJ databases">
        <title>The Natural Products Discovery Center: Release of the First 8490 Sequenced Strains for Exploring Actinobacteria Biosynthetic Diversity.</title>
        <authorList>
            <person name="Kalkreuter E."/>
            <person name="Kautsar S.A."/>
            <person name="Yang D."/>
            <person name="Bader C.D."/>
            <person name="Teijaro C.N."/>
            <person name="Fluegel L."/>
            <person name="Davis C.M."/>
            <person name="Simpson J.R."/>
            <person name="Lauterbach L."/>
            <person name="Steele A.D."/>
            <person name="Gui C."/>
            <person name="Meng S."/>
            <person name="Li G."/>
            <person name="Viehrig K."/>
            <person name="Ye F."/>
            <person name="Su P."/>
            <person name="Kiefer A.F."/>
            <person name="Nichols A."/>
            <person name="Cepeda A.J."/>
            <person name="Yan W."/>
            <person name="Fan B."/>
            <person name="Jiang Y."/>
            <person name="Adhikari A."/>
            <person name="Zheng C.-J."/>
            <person name="Schuster L."/>
            <person name="Cowan T.M."/>
            <person name="Smanski M.J."/>
            <person name="Chevrette M.G."/>
            <person name="De Carvalho L.P.S."/>
            <person name="Shen B."/>
        </authorList>
    </citation>
    <scope>NUCLEOTIDE SEQUENCE [LARGE SCALE GENOMIC DNA]</scope>
    <source>
        <strain evidence="2 3">NPDC002173</strain>
    </source>
</reference>
<accession>A0ABW6T1G1</accession>
<dbReference type="EMBL" id="JBIASD010000025">
    <property type="protein sequence ID" value="MFF3669838.1"/>
    <property type="molecule type" value="Genomic_DNA"/>
</dbReference>
<proteinExistence type="predicted"/>
<evidence type="ECO:0000259" key="1">
    <source>
        <dbReference type="Pfam" id="PF18476"/>
    </source>
</evidence>
<feature type="domain" description="PIN like" evidence="1">
    <location>
        <begin position="40"/>
        <end position="285"/>
    </location>
</feature>
<evidence type="ECO:0000313" key="2">
    <source>
        <dbReference type="EMBL" id="MFF3669838.1"/>
    </source>
</evidence>
<dbReference type="Pfam" id="PF18476">
    <property type="entry name" value="PIN_8"/>
    <property type="match status" value="1"/>
</dbReference>
<dbReference type="InterPro" id="IPR041578">
    <property type="entry name" value="PIN_8"/>
</dbReference>
<comment type="caution">
    <text evidence="2">The sequence shown here is derived from an EMBL/GenBank/DDBJ whole genome shotgun (WGS) entry which is preliminary data.</text>
</comment>
<evidence type="ECO:0000313" key="3">
    <source>
        <dbReference type="Proteomes" id="UP001602013"/>
    </source>
</evidence>